<dbReference type="EMBL" id="JACIEC010000017">
    <property type="protein sequence ID" value="MBB4146082.1"/>
    <property type="molecule type" value="Genomic_DNA"/>
</dbReference>
<protein>
    <submittedName>
        <fullName evidence="1">Uncharacterized protein</fullName>
    </submittedName>
</protein>
<proteinExistence type="predicted"/>
<dbReference type="Proteomes" id="UP000519897">
    <property type="component" value="Unassembled WGS sequence"/>
</dbReference>
<evidence type="ECO:0000313" key="1">
    <source>
        <dbReference type="EMBL" id="MBB4146082.1"/>
    </source>
</evidence>
<sequence length="113" mass="12332">MFSKGCRLVGVRLPILPTSCQFGLGVEAKVCVPVAKIVLQRIHAEPIPTLAAIRPERNAPEKAGFSARLQKPLDRCTIRQLAQVMRCDVGILPGAMRRQPEFVDQAFGSALIP</sequence>
<keyword evidence="2" id="KW-1185">Reference proteome</keyword>
<gene>
    <name evidence="1" type="ORF">GGQ72_004651</name>
</gene>
<evidence type="ECO:0000313" key="2">
    <source>
        <dbReference type="Proteomes" id="UP000519897"/>
    </source>
</evidence>
<dbReference type="AlphaFoldDB" id="A0A7W6PUC7"/>
<comment type="caution">
    <text evidence="1">The sequence shown here is derived from an EMBL/GenBank/DDBJ whole genome shotgun (WGS) entry which is preliminary data.</text>
</comment>
<accession>A0A7W6PUC7</accession>
<reference evidence="1 2" key="1">
    <citation type="submission" date="2020-08" db="EMBL/GenBank/DDBJ databases">
        <title>Genomic Encyclopedia of Type Strains, Phase IV (KMG-IV): sequencing the most valuable type-strain genomes for metagenomic binning, comparative biology and taxonomic classification.</title>
        <authorList>
            <person name="Goeker M."/>
        </authorList>
    </citation>
    <scope>NUCLEOTIDE SEQUENCE [LARGE SCALE GENOMIC DNA]</scope>
    <source>
        <strain evidence="1 2">DSM 29514</strain>
    </source>
</reference>
<organism evidence="1 2">
    <name type="scientific">Rhizobium rhizoryzae</name>
    <dbReference type="NCBI Taxonomy" id="451876"/>
    <lineage>
        <taxon>Bacteria</taxon>
        <taxon>Pseudomonadati</taxon>
        <taxon>Pseudomonadota</taxon>
        <taxon>Alphaproteobacteria</taxon>
        <taxon>Hyphomicrobiales</taxon>
        <taxon>Rhizobiaceae</taxon>
        <taxon>Rhizobium/Agrobacterium group</taxon>
        <taxon>Rhizobium</taxon>
    </lineage>
</organism>
<name>A0A7W6PUC7_9HYPH</name>